<dbReference type="PANTHER" id="PTHR11877">
    <property type="entry name" value="HYDROXYMETHYLGLUTARYL-COA SYNTHASE"/>
    <property type="match status" value="1"/>
</dbReference>
<keyword evidence="2 6" id="KW-0808">Transferase</keyword>
<protein>
    <submittedName>
        <fullName evidence="6">Chalcone synthase</fullName>
        <ecNumber evidence="6">2.3.1.74</ecNumber>
    </submittedName>
</protein>
<sequence length="358" mass="37389">MTAGTTGSAAVIAGGACAFPARMDQDALWTDFFAPRLGNSRVAERLYRAAGVRHRHAVADPVVEDVSTWSTQRRMERYIDEAPGLGKEAVGAALADAGLSAEEVGMFAVVSCTGYTTPGLDIRLAADLGMPADVQRLMIGHMGCYAALPGLGAVSDYVVARRRPAVLLCLELTSLHAQPTTDDLSQVITHALFADAAAAVVLRPGDGGPGGGGLSVTDVAARTDPATSGHMRWDITDLGFRMELSPEVPAVLARHVGPLVDDLLTRHGLAVDDVGAWAVHPGGPRILDTVARELELPADALDASRTVLREYGNCSSATVLIILEELRRTGKLASGKPVVVLAFGPGLTLYAALLRGGT</sequence>
<comment type="caution">
    <text evidence="6">The sequence shown here is derived from an EMBL/GenBank/DDBJ whole genome shotgun (WGS) entry which is preliminary data.</text>
</comment>
<keyword evidence="7" id="KW-1185">Reference proteome</keyword>
<dbReference type="EMBL" id="AYXG01000077">
    <property type="protein sequence ID" value="EWC62497.1"/>
    <property type="molecule type" value="Genomic_DNA"/>
</dbReference>
<feature type="domain" description="Chalcone/stilbene synthase C-terminal" evidence="5">
    <location>
        <begin position="225"/>
        <end position="356"/>
    </location>
</feature>
<dbReference type="OrthoDB" id="9786288at2"/>
<dbReference type="InterPro" id="IPR011141">
    <property type="entry name" value="Polyketide_synthase_type-III"/>
</dbReference>
<organism evidence="6 7">
    <name type="scientific">Actinokineospora spheciospongiae</name>
    <dbReference type="NCBI Taxonomy" id="909613"/>
    <lineage>
        <taxon>Bacteria</taxon>
        <taxon>Bacillati</taxon>
        <taxon>Actinomycetota</taxon>
        <taxon>Actinomycetes</taxon>
        <taxon>Pseudonocardiales</taxon>
        <taxon>Pseudonocardiaceae</taxon>
        <taxon>Actinokineospora</taxon>
    </lineage>
</organism>
<dbReference type="Pfam" id="PF00195">
    <property type="entry name" value="Chal_sti_synt_N"/>
    <property type="match status" value="1"/>
</dbReference>
<dbReference type="RefSeq" id="WP_035281265.1">
    <property type="nucleotide sequence ID" value="NZ_AYXG01000077.1"/>
</dbReference>
<dbReference type="PANTHER" id="PTHR11877:SF46">
    <property type="entry name" value="TYPE III POLYKETIDE SYNTHASE A"/>
    <property type="match status" value="1"/>
</dbReference>
<dbReference type="InterPro" id="IPR016039">
    <property type="entry name" value="Thiolase-like"/>
</dbReference>
<feature type="active site" description="Acyl-thioester intermediate" evidence="3">
    <location>
        <position position="144"/>
    </location>
</feature>
<dbReference type="AlphaFoldDB" id="W7J0G1"/>
<evidence type="ECO:0000256" key="3">
    <source>
        <dbReference type="PIRSR" id="PIRSR000451-1"/>
    </source>
</evidence>
<dbReference type="InterPro" id="IPR012328">
    <property type="entry name" value="Chalcone/stilbene_synt_C"/>
</dbReference>
<keyword evidence="6" id="KW-0012">Acyltransferase</keyword>
<evidence type="ECO:0000256" key="2">
    <source>
        <dbReference type="ARBA" id="ARBA00022679"/>
    </source>
</evidence>
<name>W7J0G1_9PSEU</name>
<gene>
    <name evidence="6" type="ORF">UO65_2184</name>
</gene>
<dbReference type="Pfam" id="PF02797">
    <property type="entry name" value="Chal_sti_synt_C"/>
    <property type="match status" value="1"/>
</dbReference>
<comment type="similarity">
    <text evidence="1">Belongs to the thiolase-like superfamily. Chalcone/stilbene synthases family.</text>
</comment>
<dbReference type="Proteomes" id="UP000019277">
    <property type="component" value="Unassembled WGS sequence"/>
</dbReference>
<dbReference type="InterPro" id="IPR001099">
    <property type="entry name" value="Chalcone/stilbene_synt_N"/>
</dbReference>
<dbReference type="Gene3D" id="3.40.47.10">
    <property type="match status" value="2"/>
</dbReference>
<dbReference type="EC" id="2.3.1.74" evidence="6"/>
<dbReference type="GO" id="GO:0016210">
    <property type="term" value="F:naringenin-chalcone synthase activity"/>
    <property type="evidence" value="ECO:0007669"/>
    <property type="project" value="UniProtKB-EC"/>
</dbReference>
<accession>W7J0G1</accession>
<accession>A0A8E2X1Q9</accession>
<dbReference type="eggNOG" id="COG3424">
    <property type="taxonomic scope" value="Bacteria"/>
</dbReference>
<evidence type="ECO:0000259" key="5">
    <source>
        <dbReference type="Pfam" id="PF02797"/>
    </source>
</evidence>
<dbReference type="GO" id="GO:0030639">
    <property type="term" value="P:polyketide biosynthetic process"/>
    <property type="evidence" value="ECO:0007669"/>
    <property type="project" value="TreeGrafter"/>
</dbReference>
<evidence type="ECO:0000259" key="4">
    <source>
        <dbReference type="Pfam" id="PF00195"/>
    </source>
</evidence>
<reference evidence="6 7" key="1">
    <citation type="journal article" date="2014" name="Genome Announc.">
        <title>Draft Genome Sequence of the Antitrypanosomally Active Sponge-Associated Bacterium Actinokineospora sp. Strain EG49.</title>
        <authorList>
            <person name="Harjes J."/>
            <person name="Ryu T."/>
            <person name="Abdelmohsen U.R."/>
            <person name="Moitinho-Silva L."/>
            <person name="Horn H."/>
            <person name="Ravasi T."/>
            <person name="Hentschel U."/>
        </authorList>
    </citation>
    <scope>NUCLEOTIDE SEQUENCE [LARGE SCALE GENOMIC DNA]</scope>
    <source>
        <strain evidence="6 7">EG49</strain>
    </source>
</reference>
<dbReference type="PIRSF" id="PIRSF000451">
    <property type="entry name" value="PKS_III"/>
    <property type="match status" value="1"/>
</dbReference>
<evidence type="ECO:0000256" key="1">
    <source>
        <dbReference type="ARBA" id="ARBA00005531"/>
    </source>
</evidence>
<evidence type="ECO:0000313" key="6">
    <source>
        <dbReference type="EMBL" id="EWC62497.1"/>
    </source>
</evidence>
<proteinExistence type="inferred from homology"/>
<dbReference type="STRING" id="909613.UO65_2184"/>
<dbReference type="SUPFAM" id="SSF53901">
    <property type="entry name" value="Thiolase-like"/>
    <property type="match status" value="1"/>
</dbReference>
<evidence type="ECO:0000313" key="7">
    <source>
        <dbReference type="Proteomes" id="UP000019277"/>
    </source>
</evidence>
<dbReference type="PATRIC" id="fig|909613.9.peg.2192"/>
<feature type="domain" description="Chalcone/stilbene synthase N-terminal" evidence="4">
    <location>
        <begin position="60"/>
        <end position="202"/>
    </location>
</feature>